<accession>A0A481Z6S2</accession>
<proteinExistence type="predicted"/>
<gene>
    <name evidence="1" type="ORF">LCPAC302_00870</name>
</gene>
<organism evidence="1">
    <name type="scientific">Pithovirus LCPAC302</name>
    <dbReference type="NCBI Taxonomy" id="2506593"/>
    <lineage>
        <taxon>Viruses</taxon>
        <taxon>Pithoviruses</taxon>
    </lineage>
</organism>
<protein>
    <submittedName>
        <fullName evidence="1">Uncharacterized protein</fullName>
    </submittedName>
</protein>
<name>A0A481Z6S2_9VIRU</name>
<reference evidence="1" key="1">
    <citation type="journal article" date="2019" name="MBio">
        <title>Virus Genomes from Deep Sea Sediments Expand the Ocean Megavirome and Support Independent Origins of Viral Gigantism.</title>
        <authorList>
            <person name="Backstrom D."/>
            <person name="Yutin N."/>
            <person name="Jorgensen S.L."/>
            <person name="Dharamshi J."/>
            <person name="Homa F."/>
            <person name="Zaremba-Niedwiedzka K."/>
            <person name="Spang A."/>
            <person name="Wolf Y.I."/>
            <person name="Koonin E.V."/>
            <person name="Ettema T.J."/>
        </authorList>
    </citation>
    <scope>NUCLEOTIDE SEQUENCE</scope>
</reference>
<evidence type="ECO:0000313" key="1">
    <source>
        <dbReference type="EMBL" id="QBK91467.1"/>
    </source>
</evidence>
<dbReference type="EMBL" id="MK500539">
    <property type="protein sequence ID" value="QBK91467.1"/>
    <property type="molecule type" value="Genomic_DNA"/>
</dbReference>
<sequence>MFTFKYPPYTCVLKMHDNGVIAVLSHENLNEKIKLGLVPNNNVYLLEDFNWIDANTIYEGETYSGSGGLINYIFDNYLGIIKLTENARKFMNNLLKDMVENKSLDWIPEAKYYTFEGEELLIH</sequence>